<evidence type="ECO:0000256" key="5">
    <source>
        <dbReference type="PROSITE-ProRule" id="PRU00108"/>
    </source>
</evidence>
<evidence type="ECO:0000259" key="7">
    <source>
        <dbReference type="PROSITE" id="PS50071"/>
    </source>
</evidence>
<dbReference type="GO" id="GO:0003677">
    <property type="term" value="F:DNA binding"/>
    <property type="evidence" value="ECO:0007669"/>
    <property type="project" value="UniProtKB-UniRule"/>
</dbReference>
<organism evidence="9 10">
    <name type="scientific">Exophiala dermatitidis (strain ATCC 34100 / CBS 525.76 / NIH/UT8656)</name>
    <name type="common">Black yeast</name>
    <name type="synonym">Wangiella dermatitidis</name>
    <dbReference type="NCBI Taxonomy" id="858893"/>
    <lineage>
        <taxon>Eukaryota</taxon>
        <taxon>Fungi</taxon>
        <taxon>Dikarya</taxon>
        <taxon>Ascomycota</taxon>
        <taxon>Pezizomycotina</taxon>
        <taxon>Eurotiomycetes</taxon>
        <taxon>Chaetothyriomycetidae</taxon>
        <taxon>Chaetothyriales</taxon>
        <taxon>Herpotrichiellaceae</taxon>
        <taxon>Exophiala</taxon>
    </lineage>
</organism>
<dbReference type="PROSITE" id="PS00028">
    <property type="entry name" value="ZINC_FINGER_C2H2_1"/>
    <property type="match status" value="1"/>
</dbReference>
<comment type="subcellular location">
    <subcellularLocation>
        <location evidence="5">Nucleus</location>
    </subcellularLocation>
</comment>
<dbReference type="OMA" id="DHIQSHE"/>
<dbReference type="InterPro" id="IPR050224">
    <property type="entry name" value="TALE_homeobox"/>
</dbReference>
<name>H6BUI8_EXODN</name>
<keyword evidence="4" id="KW-0479">Metal-binding</keyword>
<accession>H6BUI8</accession>
<dbReference type="PROSITE" id="PS50071">
    <property type="entry name" value="HOMEOBOX_2"/>
    <property type="match status" value="1"/>
</dbReference>
<evidence type="ECO:0000313" key="10">
    <source>
        <dbReference type="Proteomes" id="UP000007304"/>
    </source>
</evidence>
<keyword evidence="2 5" id="KW-0371">Homeobox</keyword>
<dbReference type="STRING" id="858893.H6BUI8"/>
<keyword evidence="3 5" id="KW-0539">Nucleus</keyword>
<dbReference type="SUPFAM" id="SSF46689">
    <property type="entry name" value="Homeodomain-like"/>
    <property type="match status" value="1"/>
</dbReference>
<dbReference type="SMART" id="SM00355">
    <property type="entry name" value="ZnF_C2H2"/>
    <property type="match status" value="2"/>
</dbReference>
<evidence type="ECO:0000259" key="8">
    <source>
        <dbReference type="PROSITE" id="PS50157"/>
    </source>
</evidence>
<gene>
    <name evidence="9" type="ORF">HMPREF1120_03855</name>
</gene>
<dbReference type="InParanoid" id="H6BUI8"/>
<dbReference type="Pfam" id="PF05920">
    <property type="entry name" value="Homeobox_KN"/>
    <property type="match status" value="1"/>
</dbReference>
<dbReference type="SMART" id="SM00389">
    <property type="entry name" value="HOX"/>
    <property type="match status" value="1"/>
</dbReference>
<dbReference type="CDD" id="cd00086">
    <property type="entry name" value="homeodomain"/>
    <property type="match status" value="1"/>
</dbReference>
<feature type="DNA-binding region" description="Homeobox" evidence="5">
    <location>
        <begin position="234"/>
        <end position="295"/>
    </location>
</feature>
<dbReference type="Gene3D" id="1.10.10.60">
    <property type="entry name" value="Homeodomain-like"/>
    <property type="match status" value="1"/>
</dbReference>
<dbReference type="InterPro" id="IPR013087">
    <property type="entry name" value="Znf_C2H2_type"/>
</dbReference>
<dbReference type="InterPro" id="IPR008422">
    <property type="entry name" value="KN_HD"/>
</dbReference>
<dbReference type="RefSeq" id="XP_009156191.1">
    <property type="nucleotide sequence ID" value="XM_009157943.1"/>
</dbReference>
<dbReference type="EMBL" id="JH226132">
    <property type="protein sequence ID" value="EHY55730.1"/>
    <property type="molecule type" value="Genomic_DNA"/>
</dbReference>
<evidence type="ECO:0000313" key="9">
    <source>
        <dbReference type="EMBL" id="EHY55730.1"/>
    </source>
</evidence>
<keyword evidence="4" id="KW-0863">Zinc-finger</keyword>
<dbReference type="PANTHER" id="PTHR11850">
    <property type="entry name" value="HOMEOBOX PROTEIN TRANSCRIPTION FACTORS"/>
    <property type="match status" value="1"/>
</dbReference>
<dbReference type="GeneID" id="20308494"/>
<protein>
    <recommendedName>
        <fullName evidence="11">Homeobox and C2H2 transcription factor</fullName>
    </recommendedName>
</protein>
<dbReference type="AlphaFoldDB" id="H6BUI8"/>
<evidence type="ECO:0008006" key="11">
    <source>
        <dbReference type="Google" id="ProtNLM"/>
    </source>
</evidence>
<dbReference type="GO" id="GO:0005634">
    <property type="term" value="C:nucleus"/>
    <property type="evidence" value="ECO:0007669"/>
    <property type="project" value="UniProtKB-SubCell"/>
</dbReference>
<proteinExistence type="predicted"/>
<dbReference type="eggNOG" id="KOG0773">
    <property type="taxonomic scope" value="Eukaryota"/>
</dbReference>
<feature type="region of interest" description="Disordered" evidence="6">
    <location>
        <begin position="222"/>
        <end position="241"/>
    </location>
</feature>
<keyword evidence="10" id="KW-1185">Reference proteome</keyword>
<evidence type="ECO:0000256" key="2">
    <source>
        <dbReference type="ARBA" id="ARBA00023155"/>
    </source>
</evidence>
<dbReference type="GO" id="GO:0006355">
    <property type="term" value="P:regulation of DNA-templated transcription"/>
    <property type="evidence" value="ECO:0007669"/>
    <property type="project" value="InterPro"/>
</dbReference>
<evidence type="ECO:0000256" key="3">
    <source>
        <dbReference type="ARBA" id="ARBA00023242"/>
    </source>
</evidence>
<dbReference type="Proteomes" id="UP000007304">
    <property type="component" value="Unassembled WGS sequence"/>
</dbReference>
<keyword evidence="1 5" id="KW-0238">DNA-binding</keyword>
<reference evidence="9" key="1">
    <citation type="submission" date="2011-07" db="EMBL/GenBank/DDBJ databases">
        <title>The Genome Sequence of Exophiala (Wangiella) dermatitidis NIH/UT8656.</title>
        <authorList>
            <consortium name="The Broad Institute Genome Sequencing Platform"/>
            <person name="Cuomo C."/>
            <person name="Wang Z."/>
            <person name="Hunicke-Smith S."/>
            <person name="Szanislo P.J."/>
            <person name="Earl A."/>
            <person name="Young S.K."/>
            <person name="Zeng Q."/>
            <person name="Gargeya S."/>
            <person name="Fitzgerald M."/>
            <person name="Haas B."/>
            <person name="Abouelleil A."/>
            <person name="Alvarado L."/>
            <person name="Arachchi H.M."/>
            <person name="Berlin A."/>
            <person name="Brown A."/>
            <person name="Chapman S.B."/>
            <person name="Chen Z."/>
            <person name="Dunbar C."/>
            <person name="Freedman E."/>
            <person name="Gearin G."/>
            <person name="Gellesch M."/>
            <person name="Goldberg J."/>
            <person name="Griggs A."/>
            <person name="Gujja S."/>
            <person name="Heiman D."/>
            <person name="Howarth C."/>
            <person name="Larson L."/>
            <person name="Lui A."/>
            <person name="MacDonald P.J.P."/>
            <person name="Montmayeur A."/>
            <person name="Murphy C."/>
            <person name="Neiman D."/>
            <person name="Pearson M."/>
            <person name="Priest M."/>
            <person name="Roberts A."/>
            <person name="Saif S."/>
            <person name="Shea T."/>
            <person name="Shenoy N."/>
            <person name="Sisk P."/>
            <person name="Stolte C."/>
            <person name="Sykes S."/>
            <person name="Wortman J."/>
            <person name="Nusbaum C."/>
            <person name="Birren B."/>
        </authorList>
    </citation>
    <scope>NUCLEOTIDE SEQUENCE</scope>
    <source>
        <strain evidence="9">NIH/UT8656</strain>
    </source>
</reference>
<evidence type="ECO:0000256" key="4">
    <source>
        <dbReference type="PROSITE-ProRule" id="PRU00042"/>
    </source>
</evidence>
<feature type="domain" description="C2H2-type" evidence="8">
    <location>
        <begin position="426"/>
        <end position="449"/>
    </location>
</feature>
<dbReference type="GO" id="GO:0008270">
    <property type="term" value="F:zinc ion binding"/>
    <property type="evidence" value="ECO:0007669"/>
    <property type="project" value="UniProtKB-KW"/>
</dbReference>
<sequence>MPWSDRQYAIETDPTECCSIQPGQFEDASRPATTPEQQLYPFATYGSIAPSIPSASPSIASDPAIFAGLTNDVGGEEEIPLCTPYFEWDQLQTTEGGSHIYNAQALEDGEALVGHIKDPGTDSYRPPVPCNYCRTRRLQCLVIRTTTANPNPRTACSSCVALFRDCSLAEKPKRHPSQYETVFPVIGNLHGINEMAAMTSGYDTIQELSVLANHSQDVYSTSGSVSRERSLAHSKRASSRMTGRTKPLRQWFFRHIDNPFPSEEEKLELQQETGMTRTQVQDWFTNARRRQKASRQAQRRQFYPLGSPMPQSAFSDMTPFQRWRNSPPEDDHVPPEVVRLASNSQLGNGLPSLEHSGHHLAGLPDHYGGFSDHSSGPNSVSSDSVSSFESFASLNSYASSHCSSWGLEPGTSSIGKSIMATTTLKYQCTFCDLSFKKKSDWSRHETSVHIQLSLWICQQPEPVIWQVGQQRPQCNYCGVEHPSQTHTDSHDFQACAERQFTDRTFRRKDHLWQHLQKFHGCRTWPGQDLQIGRCRRTTVASRCGFCNAVFATWCERENHLSCHFREGWQMSQWIGDWGFDAETSLLLNRATLPQDRNFNSYNILT</sequence>
<keyword evidence="4" id="KW-0862">Zinc</keyword>
<dbReference type="InterPro" id="IPR009057">
    <property type="entry name" value="Homeodomain-like_sf"/>
</dbReference>
<dbReference type="HOGENOM" id="CLU_020539_0_0_1"/>
<evidence type="ECO:0000256" key="1">
    <source>
        <dbReference type="ARBA" id="ARBA00023125"/>
    </source>
</evidence>
<dbReference type="PROSITE" id="PS50157">
    <property type="entry name" value="ZINC_FINGER_C2H2_2"/>
    <property type="match status" value="1"/>
</dbReference>
<dbReference type="VEuPathDB" id="FungiDB:HMPREF1120_03855"/>
<dbReference type="InterPro" id="IPR001356">
    <property type="entry name" value="HD"/>
</dbReference>
<evidence type="ECO:0000256" key="6">
    <source>
        <dbReference type="SAM" id="MobiDB-lite"/>
    </source>
</evidence>
<feature type="domain" description="Homeobox" evidence="7">
    <location>
        <begin position="232"/>
        <end position="294"/>
    </location>
</feature>